<sequence length="152" mass="17183">MVGIAEVSMAYSGIKTAIDIVIQIKDAPLKKAEMNLKLIGLMNALADVKSSTAKFQALILEKDSEIKELKDALCLEKEMRYEAPYYWRDTESGKEGPFCQKCYDSDKKAIRLQKGCIEGAWECKTCEKEYRDLNYKDVSFTAMAFPGNDPDE</sequence>
<name>A0A3B0RKF8_9ZZZZ</name>
<protein>
    <submittedName>
        <fullName evidence="1">Uncharacterized protein</fullName>
    </submittedName>
</protein>
<evidence type="ECO:0000313" key="1">
    <source>
        <dbReference type="EMBL" id="VAV85003.1"/>
    </source>
</evidence>
<gene>
    <name evidence="1" type="ORF">MNBD_DELTA01-1327</name>
</gene>
<organism evidence="1">
    <name type="scientific">hydrothermal vent metagenome</name>
    <dbReference type="NCBI Taxonomy" id="652676"/>
    <lineage>
        <taxon>unclassified sequences</taxon>
        <taxon>metagenomes</taxon>
        <taxon>ecological metagenomes</taxon>
    </lineage>
</organism>
<dbReference type="AlphaFoldDB" id="A0A3B0RKF8"/>
<dbReference type="EMBL" id="UOEA01000079">
    <property type="protein sequence ID" value="VAV85003.1"/>
    <property type="molecule type" value="Genomic_DNA"/>
</dbReference>
<proteinExistence type="predicted"/>
<accession>A0A3B0RKF8</accession>
<reference evidence="1" key="1">
    <citation type="submission" date="2018-06" db="EMBL/GenBank/DDBJ databases">
        <authorList>
            <person name="Zhirakovskaya E."/>
        </authorList>
    </citation>
    <scope>NUCLEOTIDE SEQUENCE</scope>
</reference>